<gene>
    <name evidence="2" type="ORF">PRZ48_007863</name>
</gene>
<comment type="caution">
    <text evidence="2">The sequence shown here is derived from an EMBL/GenBank/DDBJ whole genome shotgun (WGS) entry which is preliminary data.</text>
</comment>
<feature type="compositionally biased region" description="Polar residues" evidence="1">
    <location>
        <begin position="715"/>
        <end position="725"/>
    </location>
</feature>
<accession>A0ABR0EKG7</accession>
<dbReference type="Proteomes" id="UP001305779">
    <property type="component" value="Unassembled WGS sequence"/>
</dbReference>
<evidence type="ECO:0000256" key="1">
    <source>
        <dbReference type="SAM" id="MobiDB-lite"/>
    </source>
</evidence>
<feature type="compositionally biased region" description="Low complexity" evidence="1">
    <location>
        <begin position="746"/>
        <end position="767"/>
    </location>
</feature>
<reference evidence="2 3" key="1">
    <citation type="journal article" date="2023" name="G3 (Bethesda)">
        <title>A chromosome-level genome assembly of Zasmidium syzygii isolated from banana leaves.</title>
        <authorList>
            <person name="van Westerhoven A.C."/>
            <person name="Mehrabi R."/>
            <person name="Talebi R."/>
            <person name="Steentjes M.B.F."/>
            <person name="Corcolon B."/>
            <person name="Chong P.A."/>
            <person name="Kema G.H.J."/>
            <person name="Seidl M.F."/>
        </authorList>
    </citation>
    <scope>NUCLEOTIDE SEQUENCE [LARGE SCALE GENOMIC DNA]</scope>
    <source>
        <strain evidence="2 3">P124</strain>
    </source>
</reference>
<feature type="region of interest" description="Disordered" evidence="1">
    <location>
        <begin position="274"/>
        <end position="355"/>
    </location>
</feature>
<feature type="compositionally biased region" description="Low complexity" evidence="1">
    <location>
        <begin position="170"/>
        <end position="219"/>
    </location>
</feature>
<protein>
    <submittedName>
        <fullName evidence="2">Uncharacterized protein</fullName>
    </submittedName>
</protein>
<dbReference type="EMBL" id="JAXOVC010000005">
    <property type="protein sequence ID" value="KAK4502052.1"/>
    <property type="molecule type" value="Genomic_DNA"/>
</dbReference>
<feature type="region of interest" description="Disordered" evidence="1">
    <location>
        <begin position="157"/>
        <end position="255"/>
    </location>
</feature>
<proteinExistence type="predicted"/>
<sequence>MSTAVYEGYTLVSPSVYISFETAYAMNDCNSTIGQAHTGSIIGLDPADLSSAVGNQHYLSYSPASGTVSAVYSMAAAPFNLNNLDWPYNPWAYLNQPSCNTRGGLNYDFDCHVILEDGYFPVLVVPDEIRNMDPAWASCALDWEGLYDPPLALTPATAPASVTLPRPRTSTDAAPTTPASAAATPTTPAAETSPPASAQASTPTTPDATADEPAPTAEADQTDGNESNPTSADPDDASDQTQANSSPVATADPTTTGIGDFIASVIGLVPSAAAVESAEEGSEGGNAQPTPVDSQDPSDDDDPGTGTESHDPAPAKTTLGENAGTPGHSDSAGTVPSNGSPAVSTQNNEGSGAPIATFVGDGSTFTATQIASDAAVVDGNTLSVGGSATVVAGQTISFGSDGIVAASGGSTTAIQFVDPAASAASSASAPIATFVADGTTYTAVQADGSSGSTAVLNDGATLSVGGAATTLAGGQTVSLGADGILVNNGDSTSTAAFVAPASAESQEATFVAGGTTYTAFQTGGAGTAVLGGATLSQGGPAATLANGETVSLGPAGLVVVDGEATSTAGFQNPQATSGAAQQATFAIDGTTYTAVAAGSSDTVVIDGQTLSIGGSAITVDGQTISLGSSGIVIAADGTTTTAQLTDSATPTNWISQAIITAGSSTLTAYGIAGESGKIVLDGTTLTQGGSPITINGEVFSLGKDGLVDSEDGKKTTLSGVGISTPSISATKNSRSTSSESDTSRLVTSPASRASSSSVRETGSSTTSAGFALQPRNRLMGLALLSVMVMFM</sequence>
<keyword evidence="3" id="KW-1185">Reference proteome</keyword>
<evidence type="ECO:0000313" key="2">
    <source>
        <dbReference type="EMBL" id="KAK4502052.1"/>
    </source>
</evidence>
<feature type="compositionally biased region" description="Low complexity" evidence="1">
    <location>
        <begin position="726"/>
        <end position="740"/>
    </location>
</feature>
<feature type="compositionally biased region" description="Polar residues" evidence="1">
    <location>
        <begin position="331"/>
        <end position="350"/>
    </location>
</feature>
<feature type="compositionally biased region" description="Polar residues" evidence="1">
    <location>
        <begin position="222"/>
        <end position="231"/>
    </location>
</feature>
<feature type="region of interest" description="Disordered" evidence="1">
    <location>
        <begin position="710"/>
        <end position="768"/>
    </location>
</feature>
<evidence type="ECO:0000313" key="3">
    <source>
        <dbReference type="Proteomes" id="UP001305779"/>
    </source>
</evidence>
<name>A0ABR0EKG7_ZASCE</name>
<feature type="compositionally biased region" description="Polar residues" evidence="1">
    <location>
        <begin position="239"/>
        <end position="255"/>
    </location>
</feature>
<organism evidence="2 3">
    <name type="scientific">Zasmidium cellare</name>
    <name type="common">Wine cellar mold</name>
    <name type="synonym">Racodium cellare</name>
    <dbReference type="NCBI Taxonomy" id="395010"/>
    <lineage>
        <taxon>Eukaryota</taxon>
        <taxon>Fungi</taxon>
        <taxon>Dikarya</taxon>
        <taxon>Ascomycota</taxon>
        <taxon>Pezizomycotina</taxon>
        <taxon>Dothideomycetes</taxon>
        <taxon>Dothideomycetidae</taxon>
        <taxon>Mycosphaerellales</taxon>
        <taxon>Mycosphaerellaceae</taxon>
        <taxon>Zasmidium</taxon>
    </lineage>
</organism>